<dbReference type="InterPro" id="IPR045384">
    <property type="entry name" value="DUF6527"/>
</dbReference>
<sequence length="95" mass="10785">MTRAIHYSDRDEMVRDAVPGSFWIGRPDPVGDQPFWFICPCGCGDQRVLTVGNGFKPDTAPSWRWNGLTDAVELTPSVNMQGHWHGWLRAGEWQL</sequence>
<dbReference type="Proteomes" id="UP000019063">
    <property type="component" value="Unassembled WGS sequence"/>
</dbReference>
<name>W4HEQ4_9RHOB</name>
<keyword evidence="2" id="KW-1185">Reference proteome</keyword>
<dbReference type="EMBL" id="AQQW01000015">
    <property type="protein sequence ID" value="ETW11194.1"/>
    <property type="molecule type" value="Genomic_DNA"/>
</dbReference>
<dbReference type="AlphaFoldDB" id="W4HEQ4"/>
<reference evidence="1 2" key="1">
    <citation type="journal article" date="2014" name="Antonie Van Leeuwenhoek">
        <title>Roseivivax atlanticus sp. nov., isolated from surface seawater of the Atlantic Ocean.</title>
        <authorList>
            <person name="Li G."/>
            <person name="Lai Q."/>
            <person name="Liu X."/>
            <person name="Sun F."/>
            <person name="Shao Z."/>
        </authorList>
    </citation>
    <scope>NUCLEOTIDE SEQUENCE [LARGE SCALE GENOMIC DNA]</scope>
    <source>
        <strain evidence="1 2">22II-s10s</strain>
    </source>
</reference>
<dbReference type="STRING" id="1379903.ATO8_18610"/>
<gene>
    <name evidence="1" type="ORF">ATO8_18610</name>
</gene>
<organism evidence="1 2">
    <name type="scientific">Roseivivax marinus</name>
    <dbReference type="NCBI Taxonomy" id="1379903"/>
    <lineage>
        <taxon>Bacteria</taxon>
        <taxon>Pseudomonadati</taxon>
        <taxon>Pseudomonadota</taxon>
        <taxon>Alphaproteobacteria</taxon>
        <taxon>Rhodobacterales</taxon>
        <taxon>Roseobacteraceae</taxon>
        <taxon>Roseivivax</taxon>
    </lineage>
</organism>
<comment type="caution">
    <text evidence="1">The sequence shown here is derived from an EMBL/GenBank/DDBJ whole genome shotgun (WGS) entry which is preliminary data.</text>
</comment>
<dbReference type="Pfam" id="PF20137">
    <property type="entry name" value="BubE"/>
    <property type="match status" value="1"/>
</dbReference>
<evidence type="ECO:0000313" key="1">
    <source>
        <dbReference type="EMBL" id="ETW11194.1"/>
    </source>
</evidence>
<dbReference type="eggNOG" id="ENOG50337YJ">
    <property type="taxonomic scope" value="Bacteria"/>
</dbReference>
<evidence type="ECO:0000313" key="2">
    <source>
        <dbReference type="Proteomes" id="UP000019063"/>
    </source>
</evidence>
<proteinExistence type="predicted"/>
<protein>
    <submittedName>
        <fullName evidence="1">Uncharacterized protein</fullName>
    </submittedName>
</protein>
<dbReference type="RefSeq" id="WP_043846749.1">
    <property type="nucleotide sequence ID" value="NZ_AQQW01000015.1"/>
</dbReference>
<accession>W4HEQ4</accession>